<accession>A0ABD7CLM6</accession>
<dbReference type="Proteomes" id="UP000663464">
    <property type="component" value="Chromosome"/>
</dbReference>
<name>A0ABD7CLM6_CLOBO</name>
<dbReference type="EMBL" id="CP069280">
    <property type="protein sequence ID" value="QRI54035.1"/>
    <property type="molecule type" value="Genomic_DNA"/>
</dbReference>
<organism evidence="1 2">
    <name type="scientific">Clostridium botulinum</name>
    <dbReference type="NCBI Taxonomy" id="1491"/>
    <lineage>
        <taxon>Bacteria</taxon>
        <taxon>Bacillati</taxon>
        <taxon>Bacillota</taxon>
        <taxon>Clostridia</taxon>
        <taxon>Eubacteriales</taxon>
        <taxon>Clostridiaceae</taxon>
        <taxon>Clostridium</taxon>
    </lineage>
</organism>
<dbReference type="RefSeq" id="WP_047403264.1">
    <property type="nucleotide sequence ID" value="NZ_CP069280.1"/>
</dbReference>
<protein>
    <submittedName>
        <fullName evidence="1">Helix-turn-helix domain-containing protein</fullName>
    </submittedName>
</protein>
<gene>
    <name evidence="1" type="ORF">JQS73_02625</name>
</gene>
<dbReference type="AlphaFoldDB" id="A0ABD7CLM6"/>
<sequence>MDKNWCVLLIAILREQPCTREHAVQLYDNGNLFRNKRPKEDIEDMVKFREMGLKFKEIAEIFCLTQSTVCNLVNTFNKKIAPCQEPNN</sequence>
<reference evidence="1 2" key="1">
    <citation type="journal article" date="2014" name="J. Infect. Dis.">
        <title>Molecular characterization of a novel botulinum neurotoxin type H gene.</title>
        <authorList>
            <person name="Dover N."/>
            <person name="Barash J.R."/>
            <person name="Hill K.K."/>
            <person name="Xie G."/>
            <person name="Arnon S.S."/>
        </authorList>
    </citation>
    <scope>NUCLEOTIDE SEQUENCE [LARGE SCALE GENOMIC DNA]</scope>
    <source>
        <strain evidence="1 2">IBCA10-7060</strain>
    </source>
</reference>
<proteinExistence type="predicted"/>
<evidence type="ECO:0000313" key="2">
    <source>
        <dbReference type="Proteomes" id="UP000663464"/>
    </source>
</evidence>
<evidence type="ECO:0000313" key="1">
    <source>
        <dbReference type="EMBL" id="QRI54035.1"/>
    </source>
</evidence>